<sequence length="95" mass="10334">RDCFGMSKRVMGILDPLEQVLDSSKQSTNLYQHPCPLAFHVFSPMASLGAQASDLLGPLPHLSSFAPQPAHFLLPPLGSHGMEFCYEHGSKVPDT</sequence>
<evidence type="ECO:0000313" key="1">
    <source>
        <dbReference type="Ensembl" id="ENSECAP00000060528.1"/>
    </source>
</evidence>
<reference evidence="1 2" key="1">
    <citation type="journal article" date="2009" name="Science">
        <title>Genome sequence, comparative analysis, and population genetics of the domestic horse.</title>
        <authorList>
            <consortium name="Broad Institute Genome Sequencing Platform"/>
            <consortium name="Broad Institute Whole Genome Assembly Team"/>
            <person name="Wade C.M."/>
            <person name="Giulotto E."/>
            <person name="Sigurdsson S."/>
            <person name="Zoli M."/>
            <person name="Gnerre S."/>
            <person name="Imsland F."/>
            <person name="Lear T.L."/>
            <person name="Adelson D.L."/>
            <person name="Bailey E."/>
            <person name="Bellone R.R."/>
            <person name="Bloecker H."/>
            <person name="Distl O."/>
            <person name="Edgar R.C."/>
            <person name="Garber M."/>
            <person name="Leeb T."/>
            <person name="Mauceli E."/>
            <person name="MacLeod J.N."/>
            <person name="Penedo M.C.T."/>
            <person name="Raison J.M."/>
            <person name="Sharpe T."/>
            <person name="Vogel J."/>
            <person name="Andersson L."/>
            <person name="Antczak D.F."/>
            <person name="Biagi T."/>
            <person name="Binns M.M."/>
            <person name="Chowdhary B.P."/>
            <person name="Coleman S.J."/>
            <person name="Della Valle G."/>
            <person name="Fryc S."/>
            <person name="Guerin G."/>
            <person name="Hasegawa T."/>
            <person name="Hill E.W."/>
            <person name="Jurka J."/>
            <person name="Kiialainen A."/>
            <person name="Lindgren G."/>
            <person name="Liu J."/>
            <person name="Magnani E."/>
            <person name="Mickelson J.R."/>
            <person name="Murray J."/>
            <person name="Nergadze S.G."/>
            <person name="Onofrio R."/>
            <person name="Pedroni S."/>
            <person name="Piras M.F."/>
            <person name="Raudsepp T."/>
            <person name="Rocchi M."/>
            <person name="Roeed K.H."/>
            <person name="Ryder O.A."/>
            <person name="Searle S."/>
            <person name="Skow L."/>
            <person name="Swinburne J.E."/>
            <person name="Syvaenen A.C."/>
            <person name="Tozaki T."/>
            <person name="Valberg S.J."/>
            <person name="Vaudin M."/>
            <person name="White J.R."/>
            <person name="Zody M.C."/>
            <person name="Lander E.S."/>
            <person name="Lindblad-Toh K."/>
        </authorList>
    </citation>
    <scope>NUCLEOTIDE SEQUENCE [LARGE SCALE GENOMIC DNA]</scope>
    <source>
        <strain evidence="1 2">Thoroughbred</strain>
    </source>
</reference>
<reference evidence="1" key="3">
    <citation type="submission" date="2025-09" db="UniProtKB">
        <authorList>
            <consortium name="Ensembl"/>
        </authorList>
    </citation>
    <scope>IDENTIFICATION</scope>
    <source>
        <strain evidence="1">Thoroughbred</strain>
    </source>
</reference>
<dbReference type="GeneTree" id="ENSGT00950000185696"/>
<dbReference type="AlphaFoldDB" id="A0A9L0RDF1"/>
<name>A0A9L0RDF1_HORSE</name>
<accession>A0A9L0RDF1</accession>
<reference evidence="1" key="2">
    <citation type="submission" date="2025-08" db="UniProtKB">
        <authorList>
            <consortium name="Ensembl"/>
        </authorList>
    </citation>
    <scope>IDENTIFICATION</scope>
    <source>
        <strain evidence="1">Thoroughbred</strain>
    </source>
</reference>
<dbReference type="Ensembl" id="ENSECAT00000091693.1">
    <property type="protein sequence ID" value="ENSECAP00000060528.1"/>
    <property type="gene ID" value="ENSECAG00000049122.1"/>
</dbReference>
<organism evidence="1 2">
    <name type="scientific">Equus caballus</name>
    <name type="common">Horse</name>
    <dbReference type="NCBI Taxonomy" id="9796"/>
    <lineage>
        <taxon>Eukaryota</taxon>
        <taxon>Metazoa</taxon>
        <taxon>Chordata</taxon>
        <taxon>Craniata</taxon>
        <taxon>Vertebrata</taxon>
        <taxon>Euteleostomi</taxon>
        <taxon>Mammalia</taxon>
        <taxon>Eutheria</taxon>
        <taxon>Laurasiatheria</taxon>
        <taxon>Perissodactyla</taxon>
        <taxon>Equidae</taxon>
        <taxon>Equus</taxon>
    </lineage>
</organism>
<evidence type="ECO:0000313" key="2">
    <source>
        <dbReference type="Proteomes" id="UP000002281"/>
    </source>
</evidence>
<keyword evidence="2" id="KW-1185">Reference proteome</keyword>
<dbReference type="Proteomes" id="UP000002281">
    <property type="component" value="Chromosome 18"/>
</dbReference>
<proteinExistence type="predicted"/>
<protein>
    <submittedName>
        <fullName evidence="1">Uncharacterized protein</fullName>
    </submittedName>
</protein>